<dbReference type="Proteomes" id="UP000823775">
    <property type="component" value="Unassembled WGS sequence"/>
</dbReference>
<accession>A0ABS8RN30</accession>
<protein>
    <submittedName>
        <fullName evidence="2">Uncharacterized protein</fullName>
    </submittedName>
</protein>
<name>A0ABS8RN30_DATST</name>
<evidence type="ECO:0000313" key="2">
    <source>
        <dbReference type="EMBL" id="MCD7448218.1"/>
    </source>
</evidence>
<evidence type="ECO:0000313" key="3">
    <source>
        <dbReference type="Proteomes" id="UP000823775"/>
    </source>
</evidence>
<dbReference type="EMBL" id="JACEIK010000056">
    <property type="protein sequence ID" value="MCD7448218.1"/>
    <property type="molecule type" value="Genomic_DNA"/>
</dbReference>
<keyword evidence="3" id="KW-1185">Reference proteome</keyword>
<sequence>MGLFQRLDGKEVEGVRLEKRARGLVFRWWLGGERETTGLVWRLAGDDSAVVAGDDIWSELMEVAEWRERENRRDGWPLSNGAGEREEEGREVGVNGVVGERVVGEAEKMRGPAMLLRRR</sequence>
<proteinExistence type="predicted"/>
<organism evidence="2 3">
    <name type="scientific">Datura stramonium</name>
    <name type="common">Jimsonweed</name>
    <name type="synonym">Common thornapple</name>
    <dbReference type="NCBI Taxonomy" id="4076"/>
    <lineage>
        <taxon>Eukaryota</taxon>
        <taxon>Viridiplantae</taxon>
        <taxon>Streptophyta</taxon>
        <taxon>Embryophyta</taxon>
        <taxon>Tracheophyta</taxon>
        <taxon>Spermatophyta</taxon>
        <taxon>Magnoliopsida</taxon>
        <taxon>eudicotyledons</taxon>
        <taxon>Gunneridae</taxon>
        <taxon>Pentapetalae</taxon>
        <taxon>asterids</taxon>
        <taxon>lamiids</taxon>
        <taxon>Solanales</taxon>
        <taxon>Solanaceae</taxon>
        <taxon>Solanoideae</taxon>
        <taxon>Datureae</taxon>
        <taxon>Datura</taxon>
    </lineage>
</organism>
<reference evidence="2 3" key="1">
    <citation type="journal article" date="2021" name="BMC Genomics">
        <title>Datura genome reveals duplications of psychoactive alkaloid biosynthetic genes and high mutation rate following tissue culture.</title>
        <authorList>
            <person name="Rajewski A."/>
            <person name="Carter-House D."/>
            <person name="Stajich J."/>
            <person name="Litt A."/>
        </authorList>
    </citation>
    <scope>NUCLEOTIDE SEQUENCE [LARGE SCALE GENOMIC DNA]</scope>
    <source>
        <strain evidence="2">AR-01</strain>
    </source>
</reference>
<feature type="region of interest" description="Disordered" evidence="1">
    <location>
        <begin position="72"/>
        <end position="91"/>
    </location>
</feature>
<evidence type="ECO:0000256" key="1">
    <source>
        <dbReference type="SAM" id="MobiDB-lite"/>
    </source>
</evidence>
<gene>
    <name evidence="2" type="ORF">HAX54_039979</name>
</gene>
<comment type="caution">
    <text evidence="2">The sequence shown here is derived from an EMBL/GenBank/DDBJ whole genome shotgun (WGS) entry which is preliminary data.</text>
</comment>